<name>A0AAU7CGB2_9BACT</name>
<evidence type="ECO:0000313" key="1">
    <source>
        <dbReference type="EMBL" id="XBH04493.1"/>
    </source>
</evidence>
<sequence length="414" mass="44733">MLAALPLVVVPGQPGSFPIVDSQDPLNSTAAVTEFLYNEGQSPDSLTWDFSIHANIAGTRVDVDSPYVPFIKSLLAHGYTEGKDLFVAVADWRLAAAPTDGVADGQLTGLTTAQLTDNTFEYGVDYLAYAIRKASQAWANDHGGVAPPAVNVISHSYGYFLTRAYLASPDYGSPDLPPINDFISMGGANEGVSIAYNWLNNNYVGPGSDPNQGGLYPILNLVYQDVAAGLATVSRPNQPPITADSIMNAQGQPDPEIFVRQYIPAFRDIMATYKFLDGKSINRNPAFRNNLLLDVNGGDDPNQFASLVGHVWDVYGATKTTPTTVSAKLGRGGKVLPVGQDIFASHPVRTVPGQTWFRNNLRRYRGDTLIPPPSAVSTFRGDPRITLVPLGVTHSGMLTNRRVQKRIRGLLEMV</sequence>
<evidence type="ECO:0008006" key="2">
    <source>
        <dbReference type="Google" id="ProtNLM"/>
    </source>
</evidence>
<accession>A0AAU7CGB2</accession>
<dbReference type="Gene3D" id="3.40.50.1820">
    <property type="entry name" value="alpha/beta hydrolase"/>
    <property type="match status" value="1"/>
</dbReference>
<gene>
    <name evidence="1" type="ORF">V5E97_00320</name>
</gene>
<dbReference type="RefSeq" id="WP_406697256.1">
    <property type="nucleotide sequence ID" value="NZ_CP155447.1"/>
</dbReference>
<dbReference type="EMBL" id="CP155447">
    <property type="protein sequence ID" value="XBH04493.1"/>
    <property type="molecule type" value="Genomic_DNA"/>
</dbReference>
<proteinExistence type="predicted"/>
<reference evidence="1" key="1">
    <citation type="submission" date="2024-05" db="EMBL/GenBank/DDBJ databases">
        <title>Planctomycetes of the genus Singulisphaera possess chitinolytic capabilities.</title>
        <authorList>
            <person name="Ivanova A."/>
        </authorList>
    </citation>
    <scope>NUCLEOTIDE SEQUENCE</scope>
    <source>
        <strain evidence="1">Ch08T</strain>
    </source>
</reference>
<dbReference type="AlphaFoldDB" id="A0AAU7CGB2"/>
<dbReference type="InterPro" id="IPR029058">
    <property type="entry name" value="AB_hydrolase_fold"/>
</dbReference>
<protein>
    <recommendedName>
        <fullName evidence="2">Lipase</fullName>
    </recommendedName>
</protein>
<organism evidence="1">
    <name type="scientific">Singulisphaera sp. Ch08</name>
    <dbReference type="NCBI Taxonomy" id="3120278"/>
    <lineage>
        <taxon>Bacteria</taxon>
        <taxon>Pseudomonadati</taxon>
        <taxon>Planctomycetota</taxon>
        <taxon>Planctomycetia</taxon>
        <taxon>Isosphaerales</taxon>
        <taxon>Isosphaeraceae</taxon>
        <taxon>Singulisphaera</taxon>
    </lineage>
</organism>